<evidence type="ECO:0000313" key="2">
    <source>
        <dbReference type="Proteomes" id="UP001488838"/>
    </source>
</evidence>
<evidence type="ECO:0000313" key="1">
    <source>
        <dbReference type="EMBL" id="KAK7815107.1"/>
    </source>
</evidence>
<gene>
    <name evidence="1" type="ORF">U0070_007772</name>
</gene>
<dbReference type="AlphaFoldDB" id="A0AAW0IL35"/>
<name>A0AAW0IL35_MYOGA</name>
<keyword evidence="2" id="KW-1185">Reference proteome</keyword>
<proteinExistence type="predicted"/>
<organism evidence="1 2">
    <name type="scientific">Myodes glareolus</name>
    <name type="common">Bank vole</name>
    <name type="synonym">Clethrionomys glareolus</name>
    <dbReference type="NCBI Taxonomy" id="447135"/>
    <lineage>
        <taxon>Eukaryota</taxon>
        <taxon>Metazoa</taxon>
        <taxon>Chordata</taxon>
        <taxon>Craniata</taxon>
        <taxon>Vertebrata</taxon>
        <taxon>Euteleostomi</taxon>
        <taxon>Mammalia</taxon>
        <taxon>Eutheria</taxon>
        <taxon>Euarchontoglires</taxon>
        <taxon>Glires</taxon>
        <taxon>Rodentia</taxon>
        <taxon>Myomorpha</taxon>
        <taxon>Muroidea</taxon>
        <taxon>Cricetidae</taxon>
        <taxon>Arvicolinae</taxon>
        <taxon>Myodes</taxon>
    </lineage>
</organism>
<accession>A0AAW0IL35</accession>
<reference evidence="1 2" key="1">
    <citation type="journal article" date="2023" name="bioRxiv">
        <title>Conserved and derived expression patterns and positive selection on dental genes reveal complex evolutionary context of ever-growing rodent molars.</title>
        <authorList>
            <person name="Calamari Z.T."/>
            <person name="Song A."/>
            <person name="Cohen E."/>
            <person name="Akter M."/>
            <person name="Roy R.D."/>
            <person name="Hallikas O."/>
            <person name="Christensen M.M."/>
            <person name="Li P."/>
            <person name="Marangoni P."/>
            <person name="Jernvall J."/>
            <person name="Klein O.D."/>
        </authorList>
    </citation>
    <scope>NUCLEOTIDE SEQUENCE [LARGE SCALE GENOMIC DNA]</scope>
    <source>
        <strain evidence="1">V071</strain>
    </source>
</reference>
<dbReference type="EMBL" id="JBBHLL010000116">
    <property type="protein sequence ID" value="KAK7815107.1"/>
    <property type="molecule type" value="Genomic_DNA"/>
</dbReference>
<dbReference type="Proteomes" id="UP001488838">
    <property type="component" value="Unassembled WGS sequence"/>
</dbReference>
<sequence length="278" mass="30297">MLGFKTGPSRYANANSNVSSQKVVSPGIPSLQISLADSSSLTTQLEQSLCCKTFSSDSPILLKAHCPPGCLVEDDWLVHGVRAIFLPLSERLLKPQPCGSVLASVPFHHQPSRGRQSDADERVQEQAQLPKLLSPKYPARPGSPGILLEVPLPFSEKKTRPAHARGFLEQARTAHPRNELDFKMGISLLLDFHILPGTIFTSDDLYCDRLNNVPSKMSVSSALELILVFIQNDRGHSLVSSGGWRSTDPRLQRAVSGSPAAAGLLKFEQDSSWPLGKK</sequence>
<comment type="caution">
    <text evidence="1">The sequence shown here is derived from an EMBL/GenBank/DDBJ whole genome shotgun (WGS) entry which is preliminary data.</text>
</comment>
<protein>
    <submittedName>
        <fullName evidence="1">Uncharacterized protein</fullName>
    </submittedName>
</protein>